<dbReference type="Pfam" id="PF00476">
    <property type="entry name" value="DNA_pol_A"/>
    <property type="match status" value="1"/>
</dbReference>
<dbReference type="InterPro" id="IPR008918">
    <property type="entry name" value="HhH2"/>
</dbReference>
<feature type="domain" description="5'-3' exonuclease" evidence="14">
    <location>
        <begin position="1"/>
        <end position="263"/>
    </location>
</feature>
<dbReference type="Gene3D" id="1.10.150.20">
    <property type="entry name" value="5' to 3' exonuclease, C-terminal subdomain"/>
    <property type="match status" value="2"/>
</dbReference>
<dbReference type="InterPro" id="IPR002421">
    <property type="entry name" value="5-3_exonuclease"/>
</dbReference>
<dbReference type="Gene3D" id="3.30.420.10">
    <property type="entry name" value="Ribonuclease H-like superfamily/Ribonuclease H"/>
    <property type="match status" value="1"/>
</dbReference>
<evidence type="ECO:0000256" key="10">
    <source>
        <dbReference type="ARBA" id="ARBA00023204"/>
    </source>
</evidence>
<evidence type="ECO:0000256" key="7">
    <source>
        <dbReference type="ARBA" id="ARBA00022763"/>
    </source>
</evidence>
<keyword evidence="13" id="KW-0378">Hydrolase</keyword>
<dbReference type="Pfam" id="PF01367">
    <property type="entry name" value="5_3_exonuc"/>
    <property type="match status" value="1"/>
</dbReference>
<comment type="similarity">
    <text evidence="1 13">Belongs to the DNA polymerase type-A family.</text>
</comment>
<evidence type="ECO:0000259" key="14">
    <source>
        <dbReference type="SMART" id="SM00475"/>
    </source>
</evidence>
<dbReference type="GO" id="GO:0003887">
    <property type="term" value="F:DNA-directed DNA polymerase activity"/>
    <property type="evidence" value="ECO:0007669"/>
    <property type="project" value="UniProtKB-UniRule"/>
</dbReference>
<dbReference type="FunFam" id="1.20.1060.10:FF:000001">
    <property type="entry name" value="DNA polymerase I"/>
    <property type="match status" value="1"/>
</dbReference>
<dbReference type="SUPFAM" id="SSF56672">
    <property type="entry name" value="DNA/RNA polymerases"/>
    <property type="match status" value="1"/>
</dbReference>
<evidence type="ECO:0000256" key="6">
    <source>
        <dbReference type="ARBA" id="ARBA00022705"/>
    </source>
</evidence>
<dbReference type="InterPro" id="IPR036279">
    <property type="entry name" value="5-3_exonuclease_C_sf"/>
</dbReference>
<dbReference type="SMART" id="SM00475">
    <property type="entry name" value="53EXOc"/>
    <property type="match status" value="1"/>
</dbReference>
<comment type="catalytic activity">
    <reaction evidence="11 13">
        <text>DNA(n) + a 2'-deoxyribonucleoside 5'-triphosphate = DNA(n+1) + diphosphate</text>
        <dbReference type="Rhea" id="RHEA:22508"/>
        <dbReference type="Rhea" id="RHEA-COMP:17339"/>
        <dbReference type="Rhea" id="RHEA-COMP:17340"/>
        <dbReference type="ChEBI" id="CHEBI:33019"/>
        <dbReference type="ChEBI" id="CHEBI:61560"/>
        <dbReference type="ChEBI" id="CHEBI:173112"/>
        <dbReference type="EC" id="2.7.7.7"/>
    </reaction>
</comment>
<organism evidence="16 17">
    <name type="scientific">Candidatus Scatomorpha intestinavium</name>
    <dbReference type="NCBI Taxonomy" id="2840922"/>
    <lineage>
        <taxon>Bacteria</taxon>
        <taxon>Bacillati</taxon>
        <taxon>Bacillota</taxon>
        <taxon>Clostridia</taxon>
        <taxon>Eubacteriales</taxon>
        <taxon>Candidatus Scatomorpha</taxon>
    </lineage>
</organism>
<evidence type="ECO:0000256" key="5">
    <source>
        <dbReference type="ARBA" id="ARBA00022695"/>
    </source>
</evidence>
<keyword evidence="10 13" id="KW-0234">DNA repair</keyword>
<dbReference type="SUPFAM" id="SSF88723">
    <property type="entry name" value="PIN domain-like"/>
    <property type="match status" value="1"/>
</dbReference>
<dbReference type="InterPro" id="IPR036397">
    <property type="entry name" value="RNaseH_sf"/>
</dbReference>
<evidence type="ECO:0000259" key="15">
    <source>
        <dbReference type="SMART" id="SM00482"/>
    </source>
</evidence>
<dbReference type="CDD" id="cd09859">
    <property type="entry name" value="PIN_53EXO"/>
    <property type="match status" value="1"/>
</dbReference>
<evidence type="ECO:0000256" key="3">
    <source>
        <dbReference type="ARBA" id="ARBA00020311"/>
    </source>
</evidence>
<dbReference type="InterPro" id="IPR043502">
    <property type="entry name" value="DNA/RNA_pol_sf"/>
</dbReference>
<dbReference type="InterPro" id="IPR001098">
    <property type="entry name" value="DNA-dir_DNA_pol_A_palm_dom"/>
</dbReference>
<comment type="function">
    <text evidence="13">In addition to polymerase activity, this DNA polymerase exhibits 5'-3' exonuclease activity.</text>
</comment>
<dbReference type="PANTHER" id="PTHR10133:SF27">
    <property type="entry name" value="DNA POLYMERASE NU"/>
    <property type="match status" value="1"/>
</dbReference>
<dbReference type="InterPro" id="IPR020045">
    <property type="entry name" value="DNA_polI_H3TH"/>
</dbReference>
<dbReference type="Gene3D" id="3.30.70.370">
    <property type="match status" value="1"/>
</dbReference>
<evidence type="ECO:0000256" key="9">
    <source>
        <dbReference type="ARBA" id="ARBA00023125"/>
    </source>
</evidence>
<feature type="domain" description="DNA-directed DNA polymerase family A palm" evidence="15">
    <location>
        <begin position="613"/>
        <end position="819"/>
    </location>
</feature>
<dbReference type="GO" id="GO:0006261">
    <property type="term" value="P:DNA-templated DNA replication"/>
    <property type="evidence" value="ECO:0007669"/>
    <property type="project" value="UniProtKB-UniRule"/>
</dbReference>
<evidence type="ECO:0000313" key="17">
    <source>
        <dbReference type="Proteomes" id="UP000824262"/>
    </source>
</evidence>
<dbReference type="SUPFAM" id="SSF53098">
    <property type="entry name" value="Ribonuclease H-like"/>
    <property type="match status" value="1"/>
</dbReference>
<dbReference type="Pfam" id="PF02739">
    <property type="entry name" value="5_3_exonuc_N"/>
    <property type="match status" value="1"/>
</dbReference>
<dbReference type="GO" id="GO:0003677">
    <property type="term" value="F:DNA binding"/>
    <property type="evidence" value="ECO:0007669"/>
    <property type="project" value="UniProtKB-UniRule"/>
</dbReference>
<evidence type="ECO:0000256" key="12">
    <source>
        <dbReference type="NCBIfam" id="TIGR00593"/>
    </source>
</evidence>
<gene>
    <name evidence="13 16" type="primary">polA</name>
    <name evidence="16" type="ORF">IAB77_04305</name>
</gene>
<dbReference type="InterPro" id="IPR018320">
    <property type="entry name" value="DNA_polymerase_1"/>
</dbReference>
<comment type="subunit">
    <text evidence="13">Single-chain monomer with multiple functions.</text>
</comment>
<dbReference type="Gene3D" id="1.20.1060.10">
    <property type="entry name" value="Taq DNA Polymerase, Chain T, domain 4"/>
    <property type="match status" value="1"/>
</dbReference>
<dbReference type="InterPro" id="IPR020046">
    <property type="entry name" value="5-3_exonucl_a-hlix_arch_N"/>
</dbReference>
<dbReference type="EC" id="2.7.7.7" evidence="2 12"/>
<dbReference type="InterPro" id="IPR019760">
    <property type="entry name" value="DNA-dir_DNA_pol_A_CS"/>
</dbReference>
<proteinExistence type="inferred from homology"/>
<evidence type="ECO:0000256" key="8">
    <source>
        <dbReference type="ARBA" id="ARBA00022932"/>
    </source>
</evidence>
<dbReference type="PANTHER" id="PTHR10133">
    <property type="entry name" value="DNA POLYMERASE I"/>
    <property type="match status" value="1"/>
</dbReference>
<sequence>MKLMILDGNSIVNRAYYGVRQLNAPDGTPTNAVYGFAAILQRLLDESAPDALCVAFDLPEPTFRHRQYAGYKAQRKPMPDDLAVQMPILKEMLDEMGIRRLETPGWEADDILGTAAKQCAAAGWSCEIVTGDRDSFQLIGGGTAVRFVKSRMGREETALYDTARFEEEYGFAPPLMVDLKALMGDASDNIPGVPGIGEKTALDLVRRFGGIDAIYSQIDTLDIRDSVRKKLAGGEDSARMSYELATIHCDAPVEADPEALRWDRDFRPGLYGLFTRLGFNRFIEKWGLAPPGEDENAQEAAAAEEAALPDLGALPAAEAIARIEGAEYVAVLTGEGLTELTLCDGKALFASRWAENGEGHERVLRALFSPGVKKAGHDIKDLMRELLGEGLSTEGFIFDTALAGYVLDPTESGYATERLAARHLGTGALPEAQAIYELVPAMDAKMEEAGAKELYYKIELPLCSVLAEMEHKGFLVDRRALADFGESLTGGIDRLQQDIWAQAGHKFNINSPKQLGEVLFEELMLPAGKKTKTGWSTNADVLERLVGKHPIISGILDYRMLTKLKSTYADGLIKVISPDGRIHTNFKMTVTATGRISSTEPNLQNIPVRRELGGEIRKMFVAPEGSVLVDADYSQIELRILAHISGDETMKNAFLTGEDIHAVTASQVFGVPLGEVTPQMRSHAKAVNFGIVYGISAFSLAQDIGVRPREAQAYIDAYLEKYHGVREYMERVIAEAKENGYVSTLYGRRRPMPELKSANRNTRAFGERVARNMPIQGTAADIIKLAMVNVGRRLREEGLRSRLILQVHDELIAECPEEEAERVRGLLTEEMESAAQLSVPLTAEAHCGRSWAEAH</sequence>
<evidence type="ECO:0000256" key="1">
    <source>
        <dbReference type="ARBA" id="ARBA00007705"/>
    </source>
</evidence>
<protein>
    <recommendedName>
        <fullName evidence="3 12">DNA polymerase I</fullName>
        <ecNumber evidence="2 12">2.7.7.7</ecNumber>
    </recommendedName>
</protein>
<evidence type="ECO:0000256" key="11">
    <source>
        <dbReference type="ARBA" id="ARBA00049244"/>
    </source>
</evidence>
<dbReference type="PRINTS" id="PR00868">
    <property type="entry name" value="DNAPOLI"/>
</dbReference>
<keyword evidence="13" id="KW-0540">Nuclease</keyword>
<keyword evidence="13" id="KW-0269">Exonuclease</keyword>
<name>A0A9D0ZDH6_9FIRM</name>
<dbReference type="CDD" id="cd09898">
    <property type="entry name" value="H3TH_53EXO"/>
    <property type="match status" value="1"/>
</dbReference>
<keyword evidence="6 13" id="KW-0235">DNA replication</keyword>
<evidence type="ECO:0000256" key="13">
    <source>
        <dbReference type="RuleBase" id="RU004460"/>
    </source>
</evidence>
<keyword evidence="7 13" id="KW-0227">DNA damage</keyword>
<reference evidence="16" key="2">
    <citation type="journal article" date="2021" name="PeerJ">
        <title>Extensive microbial diversity within the chicken gut microbiome revealed by metagenomics and culture.</title>
        <authorList>
            <person name="Gilroy R."/>
            <person name="Ravi A."/>
            <person name="Getino M."/>
            <person name="Pursley I."/>
            <person name="Horton D.L."/>
            <person name="Alikhan N.F."/>
            <person name="Baker D."/>
            <person name="Gharbi K."/>
            <person name="Hall N."/>
            <person name="Watson M."/>
            <person name="Adriaenssens E.M."/>
            <person name="Foster-Nyarko E."/>
            <person name="Jarju S."/>
            <person name="Secka A."/>
            <person name="Antonio M."/>
            <person name="Oren A."/>
            <person name="Chaudhuri R.R."/>
            <person name="La Ragione R."/>
            <person name="Hildebrand F."/>
            <person name="Pallen M.J."/>
        </authorList>
    </citation>
    <scope>NUCLEOTIDE SEQUENCE</scope>
    <source>
        <strain evidence="16">ChiBcolR7-354</strain>
    </source>
</reference>
<dbReference type="SUPFAM" id="SSF47807">
    <property type="entry name" value="5' to 3' exonuclease, C-terminal subdomain"/>
    <property type="match status" value="1"/>
</dbReference>
<dbReference type="Gene3D" id="3.40.50.1010">
    <property type="entry name" value="5'-nuclease"/>
    <property type="match status" value="1"/>
</dbReference>
<dbReference type="PROSITE" id="PS00447">
    <property type="entry name" value="DNA_POLYMERASE_A"/>
    <property type="match status" value="1"/>
</dbReference>
<dbReference type="SMART" id="SM00279">
    <property type="entry name" value="HhH2"/>
    <property type="match status" value="1"/>
</dbReference>
<dbReference type="InterPro" id="IPR012337">
    <property type="entry name" value="RNaseH-like_sf"/>
</dbReference>
<accession>A0A9D0ZDH6</accession>
<keyword evidence="8 13" id="KW-0239">DNA-directed DNA polymerase</keyword>
<evidence type="ECO:0000313" key="16">
    <source>
        <dbReference type="EMBL" id="HIQ78463.1"/>
    </source>
</evidence>
<reference evidence="16" key="1">
    <citation type="submission" date="2020-10" db="EMBL/GenBank/DDBJ databases">
        <authorList>
            <person name="Gilroy R."/>
        </authorList>
    </citation>
    <scope>NUCLEOTIDE SEQUENCE</scope>
    <source>
        <strain evidence="16">ChiBcolR7-354</strain>
    </source>
</reference>
<dbReference type="InterPro" id="IPR002298">
    <property type="entry name" value="DNA_polymerase_A"/>
</dbReference>
<dbReference type="FunFam" id="1.10.150.20:FF:000003">
    <property type="entry name" value="DNA polymerase I"/>
    <property type="match status" value="1"/>
</dbReference>
<dbReference type="EMBL" id="DVGA01000042">
    <property type="protein sequence ID" value="HIQ78463.1"/>
    <property type="molecule type" value="Genomic_DNA"/>
</dbReference>
<dbReference type="AlphaFoldDB" id="A0A9D0ZDH6"/>
<evidence type="ECO:0000256" key="2">
    <source>
        <dbReference type="ARBA" id="ARBA00012417"/>
    </source>
</evidence>
<keyword evidence="4 13" id="KW-0808">Transferase</keyword>
<comment type="caution">
    <text evidence="16">The sequence shown here is derived from an EMBL/GenBank/DDBJ whole genome shotgun (WGS) entry which is preliminary data.</text>
</comment>
<dbReference type="GO" id="GO:0008409">
    <property type="term" value="F:5'-3' exonuclease activity"/>
    <property type="evidence" value="ECO:0007669"/>
    <property type="project" value="UniProtKB-UniRule"/>
</dbReference>
<dbReference type="SMART" id="SM00482">
    <property type="entry name" value="POLAc"/>
    <property type="match status" value="1"/>
</dbReference>
<dbReference type="GO" id="GO:0006302">
    <property type="term" value="P:double-strand break repair"/>
    <property type="evidence" value="ECO:0007669"/>
    <property type="project" value="TreeGrafter"/>
</dbReference>
<dbReference type="InterPro" id="IPR029060">
    <property type="entry name" value="PIN-like_dom_sf"/>
</dbReference>
<dbReference type="Proteomes" id="UP000824262">
    <property type="component" value="Unassembled WGS sequence"/>
</dbReference>
<keyword evidence="9 13" id="KW-0238">DNA-binding</keyword>
<keyword evidence="5 13" id="KW-0548">Nucleotidyltransferase</keyword>
<evidence type="ECO:0000256" key="4">
    <source>
        <dbReference type="ARBA" id="ARBA00022679"/>
    </source>
</evidence>
<dbReference type="FunFam" id="1.10.150.20:FF:000002">
    <property type="entry name" value="DNA polymerase I"/>
    <property type="match status" value="1"/>
</dbReference>
<dbReference type="NCBIfam" id="TIGR00593">
    <property type="entry name" value="pola"/>
    <property type="match status" value="1"/>
</dbReference>
<dbReference type="CDD" id="cd06140">
    <property type="entry name" value="DNA_polA_I_Bacillus_like_exo"/>
    <property type="match status" value="1"/>
</dbReference>
<dbReference type="CDD" id="cd08637">
    <property type="entry name" value="DNA_pol_A_pol_I_C"/>
    <property type="match status" value="1"/>
</dbReference>